<dbReference type="EMBL" id="BAAALM010000015">
    <property type="protein sequence ID" value="GAA1213933.1"/>
    <property type="molecule type" value="Genomic_DNA"/>
</dbReference>
<dbReference type="InterPro" id="IPR018691">
    <property type="entry name" value="DUF2188"/>
</dbReference>
<name>A0ABN1VJB9_9PSEU</name>
<keyword evidence="3" id="KW-1185">Reference proteome</keyword>
<feature type="compositionally biased region" description="Basic and acidic residues" evidence="1">
    <location>
        <begin position="136"/>
        <end position="151"/>
    </location>
</feature>
<feature type="region of interest" description="Disordered" evidence="1">
    <location>
        <begin position="84"/>
        <end position="167"/>
    </location>
</feature>
<evidence type="ECO:0000313" key="3">
    <source>
        <dbReference type="Proteomes" id="UP001500467"/>
    </source>
</evidence>
<reference evidence="2 3" key="1">
    <citation type="journal article" date="2019" name="Int. J. Syst. Evol. Microbiol.">
        <title>The Global Catalogue of Microorganisms (GCM) 10K type strain sequencing project: providing services to taxonomists for standard genome sequencing and annotation.</title>
        <authorList>
            <consortium name="The Broad Institute Genomics Platform"/>
            <consortium name="The Broad Institute Genome Sequencing Center for Infectious Disease"/>
            <person name="Wu L."/>
            <person name="Ma J."/>
        </authorList>
    </citation>
    <scope>NUCLEOTIDE SEQUENCE [LARGE SCALE GENOMIC DNA]</scope>
    <source>
        <strain evidence="2 3">JCM 13022</strain>
    </source>
</reference>
<accession>A0ABN1VJB9</accession>
<comment type="caution">
    <text evidence="2">The sequence shown here is derived from an EMBL/GenBank/DDBJ whole genome shotgun (WGS) entry which is preliminary data.</text>
</comment>
<evidence type="ECO:0000313" key="2">
    <source>
        <dbReference type="EMBL" id="GAA1213933.1"/>
    </source>
</evidence>
<protein>
    <recommendedName>
        <fullName evidence="4">DUF2188 domain-containing protein</fullName>
    </recommendedName>
</protein>
<sequence>MTADQRSDPSHDDEPVQHTEFAIRFRFSPDSLTWLVVRDGAVLSRHVRKRDAERLAAAHARGRRPSTLVIERMDGTEQARRQYRRSWSHGAGPVATEAAAAVPRSGENSTLATTPERVPGTTSRAAPDGPTRALHRAAEPARRRVSARAEARTGSCGRRSRASRPCTRGILAANARVATAAHLPGRSRTVETR</sequence>
<evidence type="ECO:0000256" key="1">
    <source>
        <dbReference type="SAM" id="MobiDB-lite"/>
    </source>
</evidence>
<feature type="compositionally biased region" description="Low complexity" evidence="1">
    <location>
        <begin position="90"/>
        <end position="103"/>
    </location>
</feature>
<proteinExistence type="predicted"/>
<dbReference type="Proteomes" id="UP001500467">
    <property type="component" value="Unassembled WGS sequence"/>
</dbReference>
<dbReference type="Pfam" id="PF09954">
    <property type="entry name" value="DUF2188"/>
    <property type="match status" value="1"/>
</dbReference>
<evidence type="ECO:0008006" key="4">
    <source>
        <dbReference type="Google" id="ProtNLM"/>
    </source>
</evidence>
<gene>
    <name evidence="2" type="ORF">GCM10009675_39760</name>
</gene>
<organism evidence="2 3">
    <name type="scientific">Prauserella alba</name>
    <dbReference type="NCBI Taxonomy" id="176898"/>
    <lineage>
        <taxon>Bacteria</taxon>
        <taxon>Bacillati</taxon>
        <taxon>Actinomycetota</taxon>
        <taxon>Actinomycetes</taxon>
        <taxon>Pseudonocardiales</taxon>
        <taxon>Pseudonocardiaceae</taxon>
        <taxon>Prauserella</taxon>
    </lineage>
</organism>